<evidence type="ECO:0000313" key="1">
    <source>
        <dbReference type="EMBL" id="KAL3761735.1"/>
    </source>
</evidence>
<dbReference type="EMBL" id="JALLBG020000147">
    <property type="protein sequence ID" value="KAL3761735.1"/>
    <property type="molecule type" value="Genomic_DNA"/>
</dbReference>
<proteinExistence type="predicted"/>
<comment type="caution">
    <text evidence="1">The sequence shown here is derived from an EMBL/GenBank/DDBJ whole genome shotgun (WGS) entry which is preliminary data.</text>
</comment>
<gene>
    <name evidence="1" type="ORF">ACHAWU_001251</name>
</gene>
<organism evidence="1 2">
    <name type="scientific">Discostella pseudostelligera</name>
    <dbReference type="NCBI Taxonomy" id="259834"/>
    <lineage>
        <taxon>Eukaryota</taxon>
        <taxon>Sar</taxon>
        <taxon>Stramenopiles</taxon>
        <taxon>Ochrophyta</taxon>
        <taxon>Bacillariophyta</taxon>
        <taxon>Coscinodiscophyceae</taxon>
        <taxon>Thalassiosirophycidae</taxon>
        <taxon>Stephanodiscales</taxon>
        <taxon>Stephanodiscaceae</taxon>
        <taxon>Discostella</taxon>
    </lineage>
</organism>
<reference evidence="1 2" key="1">
    <citation type="submission" date="2024-10" db="EMBL/GenBank/DDBJ databases">
        <title>Updated reference genomes for cyclostephanoid diatoms.</title>
        <authorList>
            <person name="Roberts W.R."/>
            <person name="Alverson A.J."/>
        </authorList>
    </citation>
    <scope>NUCLEOTIDE SEQUENCE [LARGE SCALE GENOMIC DNA]</scope>
    <source>
        <strain evidence="1 2">AJA232-27</strain>
    </source>
</reference>
<accession>A0ABD3MCA2</accession>
<protein>
    <submittedName>
        <fullName evidence="1">Uncharacterized protein</fullName>
    </submittedName>
</protein>
<name>A0ABD3MCA2_9STRA</name>
<dbReference type="AlphaFoldDB" id="A0ABD3MCA2"/>
<evidence type="ECO:0000313" key="2">
    <source>
        <dbReference type="Proteomes" id="UP001530293"/>
    </source>
</evidence>
<keyword evidence="2" id="KW-1185">Reference proteome</keyword>
<sequence length="88" mass="8927">MSLGNVVVLPGSSSKYGPFKPLSPGNTVGGSGGVDTTPSSIDDVVAAEREFSIIRGPLTSSSRVGVLLITRPRDRGAQCCPTVPSLVG</sequence>
<dbReference type="Proteomes" id="UP001530293">
    <property type="component" value="Unassembled WGS sequence"/>
</dbReference>